<protein>
    <submittedName>
        <fullName evidence="4">Haloacid dehalogenase</fullName>
    </submittedName>
</protein>
<reference evidence="4 5" key="1">
    <citation type="journal article" date="2016" name="Gene">
        <title>PacBio SMRT assembly of a complex multi-replicon genome reveals chlorocatechol degradative operon in a region of genome plasticity.</title>
        <authorList>
            <person name="Ricker N."/>
            <person name="Shen S.Y."/>
            <person name="Goordial J."/>
            <person name="Jin S."/>
            <person name="Fulthorpe R.R."/>
        </authorList>
    </citation>
    <scope>NUCLEOTIDE SEQUENCE [LARGE SCALE GENOMIC DNA]</scope>
    <source>
        <strain evidence="4 5">OLGA172</strain>
    </source>
</reference>
<comment type="similarity">
    <text evidence="1">Belongs to the HAD-like hydrolase superfamily. S-2-haloalkanoic acid dehalogenase family.</text>
</comment>
<dbReference type="InterPro" id="IPR006328">
    <property type="entry name" value="2-HAD"/>
</dbReference>
<sequence>MSATTTPFPKAVIFDAYGTLFDVHSVIAAAEQMFPGHGNALSQLWRQKQIEYTQLRTLADPAGEPGAHYRPFWDITLDALRFAAKKLHLTLGRAAEKRLMDEYACLSAFPDAVPALRQLRDAPSASSRSAPAPASSKAGAASRPGLAILSNGNPQMLDIAVKSAGMTGLFDHVLSVDAVRAYKPSPAAYSLGTQAFDAHPREIVFVSSNGWDVAGASWFGFTTFWLNRQNAPAEELGVTPHGTGGGMNDLLAFLKSLASPGRNSGTGSTGNPGGSRTRHSPGA</sequence>
<dbReference type="NCBIfam" id="TIGR01493">
    <property type="entry name" value="HAD-SF-IA-v2"/>
    <property type="match status" value="2"/>
</dbReference>
<accession>A0A160FLF7</accession>
<dbReference type="Gene3D" id="3.40.50.1000">
    <property type="entry name" value="HAD superfamily/HAD-like"/>
    <property type="match status" value="1"/>
</dbReference>
<dbReference type="PANTHER" id="PTHR43316:SF3">
    <property type="entry name" value="HALOACID DEHALOGENASE, TYPE II (AFU_ORTHOLOGUE AFUA_2G07750)-RELATED"/>
    <property type="match status" value="1"/>
</dbReference>
<dbReference type="InterPro" id="IPR006439">
    <property type="entry name" value="HAD-SF_hydro_IA"/>
</dbReference>
<feature type="region of interest" description="Disordered" evidence="3">
    <location>
        <begin position="120"/>
        <end position="140"/>
    </location>
</feature>
<keyword evidence="5" id="KW-1185">Reference proteome</keyword>
<dbReference type="STRING" id="1804984.AYM40_12885"/>
<dbReference type="GO" id="GO:0019120">
    <property type="term" value="F:hydrolase activity, acting on acid halide bonds, in C-halide compounds"/>
    <property type="evidence" value="ECO:0007669"/>
    <property type="project" value="InterPro"/>
</dbReference>
<dbReference type="KEGG" id="buz:AYM40_12885"/>
<evidence type="ECO:0000313" key="5">
    <source>
        <dbReference type="Proteomes" id="UP000076852"/>
    </source>
</evidence>
<evidence type="ECO:0000256" key="2">
    <source>
        <dbReference type="ARBA" id="ARBA00022801"/>
    </source>
</evidence>
<feature type="compositionally biased region" description="Low complexity" evidence="3">
    <location>
        <begin position="122"/>
        <end position="140"/>
    </location>
</feature>
<dbReference type="PANTHER" id="PTHR43316">
    <property type="entry name" value="HYDROLASE, HALOACID DELAHOGENASE-RELATED"/>
    <property type="match status" value="1"/>
</dbReference>
<dbReference type="SFLD" id="SFLDS00003">
    <property type="entry name" value="Haloacid_Dehalogenase"/>
    <property type="match status" value="1"/>
</dbReference>
<dbReference type="Proteomes" id="UP000076852">
    <property type="component" value="Chromosome 1"/>
</dbReference>
<dbReference type="SFLD" id="SFLDG01129">
    <property type="entry name" value="C1.5:_HAD__Beta-PGM__Phosphata"/>
    <property type="match status" value="1"/>
</dbReference>
<dbReference type="InterPro" id="IPR051540">
    <property type="entry name" value="S-2-haloacid_dehalogenase"/>
</dbReference>
<dbReference type="OrthoDB" id="264363at2"/>
<dbReference type="RefSeq" id="WP_063496565.1">
    <property type="nucleotide sequence ID" value="NZ_CP014578.1"/>
</dbReference>
<dbReference type="Pfam" id="PF00702">
    <property type="entry name" value="Hydrolase"/>
    <property type="match status" value="1"/>
</dbReference>
<dbReference type="PRINTS" id="PR00413">
    <property type="entry name" value="HADHALOGNASE"/>
</dbReference>
<organism evidence="4 5">
    <name type="scientific">Paraburkholderia phytofirmans OLGA172</name>
    <dbReference type="NCBI Taxonomy" id="1417228"/>
    <lineage>
        <taxon>Bacteria</taxon>
        <taxon>Pseudomonadati</taxon>
        <taxon>Pseudomonadota</taxon>
        <taxon>Betaproteobacteria</taxon>
        <taxon>Burkholderiales</taxon>
        <taxon>Burkholderiaceae</taxon>
        <taxon>Paraburkholderia</taxon>
    </lineage>
</organism>
<dbReference type="InterPro" id="IPR036412">
    <property type="entry name" value="HAD-like_sf"/>
</dbReference>
<gene>
    <name evidence="4" type="ORF">AYM40_12885</name>
</gene>
<dbReference type="InterPro" id="IPR023198">
    <property type="entry name" value="PGP-like_dom2"/>
</dbReference>
<dbReference type="InterPro" id="IPR023214">
    <property type="entry name" value="HAD_sf"/>
</dbReference>
<dbReference type="SFLD" id="SFLDF00045">
    <property type="entry name" value="2-haloacid_dehalogenase"/>
    <property type="match status" value="1"/>
</dbReference>
<name>A0A160FLF7_9BURK</name>
<feature type="region of interest" description="Disordered" evidence="3">
    <location>
        <begin position="258"/>
        <end position="283"/>
    </location>
</feature>
<dbReference type="SUPFAM" id="SSF56784">
    <property type="entry name" value="HAD-like"/>
    <property type="match status" value="1"/>
</dbReference>
<dbReference type="EMBL" id="CP014578">
    <property type="protein sequence ID" value="ANB73164.1"/>
    <property type="molecule type" value="Genomic_DNA"/>
</dbReference>
<evidence type="ECO:0000313" key="4">
    <source>
        <dbReference type="EMBL" id="ANB73164.1"/>
    </source>
</evidence>
<evidence type="ECO:0000256" key="1">
    <source>
        <dbReference type="ARBA" id="ARBA00008106"/>
    </source>
</evidence>
<proteinExistence type="inferred from homology"/>
<dbReference type="AlphaFoldDB" id="A0A160FLF7"/>
<keyword evidence="2" id="KW-0378">Hydrolase</keyword>
<dbReference type="Gene3D" id="1.10.150.240">
    <property type="entry name" value="Putative phosphatase, domain 2"/>
    <property type="match status" value="1"/>
</dbReference>
<dbReference type="SFLD" id="SFLDG01135">
    <property type="entry name" value="C1.5.6:_HAD__Beta-PGM__Phospha"/>
    <property type="match status" value="1"/>
</dbReference>
<dbReference type="CDD" id="cd02588">
    <property type="entry name" value="HAD_L2-DEX"/>
    <property type="match status" value="1"/>
</dbReference>
<evidence type="ECO:0000256" key="3">
    <source>
        <dbReference type="SAM" id="MobiDB-lite"/>
    </source>
</evidence>